<comment type="cofactor">
    <cofactor evidence="8">
        <name>Fe(2+)</name>
        <dbReference type="ChEBI" id="CHEBI:29033"/>
    </cofactor>
    <text evidence="8">Binds 1 Fe(2+) ion per subunit.</text>
</comment>
<evidence type="ECO:0000256" key="1">
    <source>
        <dbReference type="ARBA" id="ARBA00022490"/>
    </source>
</evidence>
<dbReference type="AlphaFoldDB" id="C7RFH6"/>
<feature type="binding site" evidence="8">
    <location>
        <begin position="137"/>
        <end position="141"/>
    </location>
    <ligand>
        <name>substrate</name>
    </ligand>
</feature>
<dbReference type="GO" id="GO:0008233">
    <property type="term" value="F:peptidase activity"/>
    <property type="evidence" value="ECO:0007669"/>
    <property type="project" value="UniProtKB-KW"/>
</dbReference>
<dbReference type="EC" id="2.3.1.234" evidence="8"/>
<keyword evidence="11" id="KW-1185">Reference proteome</keyword>
<comment type="function">
    <text evidence="8">Required for the formation of a threonylcarbamoyl group on adenosine at position 37 (t(6)A37) in tRNAs that read codons beginning with adenine. Is involved in the transfer of the threonylcarbamoyl moiety of threonylcarbamoyl-AMP (TC-AMP) to the N6 group of A37, together with TsaE and TsaB. TsaD likely plays a direct catalytic role in this reaction.</text>
</comment>
<dbReference type="Gene3D" id="3.30.420.40">
    <property type="match status" value="2"/>
</dbReference>
<feature type="binding site" evidence="8">
    <location>
        <position position="187"/>
    </location>
    <ligand>
        <name>substrate</name>
    </ligand>
</feature>
<dbReference type="EMBL" id="CP001708">
    <property type="protein sequence ID" value="ACV28237.1"/>
    <property type="molecule type" value="Genomic_DNA"/>
</dbReference>
<dbReference type="STRING" id="525919.Apre_0185"/>
<protein>
    <recommendedName>
        <fullName evidence="8">tRNA N6-adenosine threonylcarbamoyltransferase</fullName>
        <ecNumber evidence="8">2.3.1.234</ecNumber>
    </recommendedName>
    <alternativeName>
        <fullName evidence="8">N6-L-threonylcarbamoyladenine synthase</fullName>
        <shortName evidence="8">t(6)A synthase</shortName>
    </alternativeName>
    <alternativeName>
        <fullName evidence="8">t(6)A37 threonylcarbamoyladenosine biosynthesis protein TsaD</fullName>
    </alternativeName>
    <alternativeName>
        <fullName evidence="8">tRNA threonylcarbamoyladenosine biosynthesis protein TsaD</fullName>
    </alternativeName>
</protein>
<keyword evidence="2 8" id="KW-0808">Transferase</keyword>
<evidence type="ECO:0000256" key="5">
    <source>
        <dbReference type="ARBA" id="ARBA00023004"/>
    </source>
</evidence>
<feature type="binding site" evidence="8">
    <location>
        <position position="305"/>
    </location>
    <ligand>
        <name>Fe cation</name>
        <dbReference type="ChEBI" id="CHEBI:24875"/>
    </ligand>
</feature>
<dbReference type="CDD" id="cd24133">
    <property type="entry name" value="ASKHA_NBD_TsaD_bac"/>
    <property type="match status" value="1"/>
</dbReference>
<dbReference type="HOGENOM" id="CLU_023208_0_2_9"/>
<sequence length="336" mass="36265">MSDFYTMGIETSCDDSSVAILKNDREVLVNLISSQIDIHALFGGVVPEIASRKHLEAINPLIEKALADTNLSYDDIDLISVTKGPGLMGSLLVGISAAKGLSLATGTPLIGANHMQGHICANYLSNKDLEPPFISLVVSGGHTYLCKVNSYTDYEVIGKTLDDAAGESFDKVARKIGLGYPGGPKIDKLAKEGNKDAIDFPRVMLDKGSYDFSFSGLKTAVLNYAHKLEQRGEEVNKADLAASFQEAVVDVLVDKSMMLLKETGLKTLAVSGGVAANSRLKERLKEECDKEGIKFYHPSVILCTDNAAMIAMAGFLNYKNGVVDDNFMKVYPNLEL</sequence>
<comment type="catalytic activity">
    <reaction evidence="7 8">
        <text>L-threonylcarbamoyladenylate + adenosine(37) in tRNA = N(6)-L-threonylcarbamoyladenosine(37) in tRNA + AMP + H(+)</text>
        <dbReference type="Rhea" id="RHEA:37059"/>
        <dbReference type="Rhea" id="RHEA-COMP:10162"/>
        <dbReference type="Rhea" id="RHEA-COMP:10163"/>
        <dbReference type="ChEBI" id="CHEBI:15378"/>
        <dbReference type="ChEBI" id="CHEBI:73682"/>
        <dbReference type="ChEBI" id="CHEBI:74411"/>
        <dbReference type="ChEBI" id="CHEBI:74418"/>
        <dbReference type="ChEBI" id="CHEBI:456215"/>
        <dbReference type="EC" id="2.3.1.234"/>
    </reaction>
</comment>
<feature type="binding site" evidence="8">
    <location>
        <position position="277"/>
    </location>
    <ligand>
        <name>substrate</name>
    </ligand>
</feature>
<keyword evidence="1 8" id="KW-0963">Cytoplasm</keyword>
<proteinExistence type="inferred from homology"/>
<dbReference type="FunFam" id="3.30.420.40:FF:000012">
    <property type="entry name" value="tRNA N6-adenosine threonylcarbamoyltransferase"/>
    <property type="match status" value="1"/>
</dbReference>
<keyword evidence="6 8" id="KW-0012">Acyltransferase</keyword>
<evidence type="ECO:0000256" key="6">
    <source>
        <dbReference type="ARBA" id="ARBA00023315"/>
    </source>
</evidence>
<evidence type="ECO:0000313" key="11">
    <source>
        <dbReference type="Proteomes" id="UP000002294"/>
    </source>
</evidence>
<evidence type="ECO:0000256" key="2">
    <source>
        <dbReference type="ARBA" id="ARBA00022679"/>
    </source>
</evidence>
<dbReference type="Proteomes" id="UP000002294">
    <property type="component" value="Chromosome"/>
</dbReference>
<dbReference type="InterPro" id="IPR017861">
    <property type="entry name" value="KAE1/TsaD"/>
</dbReference>
<dbReference type="PANTHER" id="PTHR11735">
    <property type="entry name" value="TRNA N6-ADENOSINE THREONYLCARBAMOYLTRANSFERASE"/>
    <property type="match status" value="1"/>
</dbReference>
<dbReference type="GO" id="GO:0002949">
    <property type="term" value="P:tRNA threonylcarbamoyladenosine modification"/>
    <property type="evidence" value="ECO:0007669"/>
    <property type="project" value="UniProtKB-UniRule"/>
</dbReference>
<dbReference type="InterPro" id="IPR022450">
    <property type="entry name" value="TsaD"/>
</dbReference>
<feature type="binding site" evidence="8">
    <location>
        <position position="183"/>
    </location>
    <ligand>
        <name>substrate</name>
    </ligand>
</feature>
<dbReference type="InterPro" id="IPR043129">
    <property type="entry name" value="ATPase_NBD"/>
</dbReference>
<evidence type="ECO:0000313" key="10">
    <source>
        <dbReference type="EMBL" id="ACV28237.1"/>
    </source>
</evidence>
<dbReference type="NCBIfam" id="TIGR00329">
    <property type="entry name" value="gcp_kae1"/>
    <property type="match status" value="1"/>
</dbReference>
<feature type="binding site" evidence="8">
    <location>
        <position position="118"/>
    </location>
    <ligand>
        <name>Fe cation</name>
        <dbReference type="ChEBI" id="CHEBI:24875"/>
    </ligand>
</feature>
<dbReference type="GO" id="GO:0006508">
    <property type="term" value="P:proteolysis"/>
    <property type="evidence" value="ECO:0007669"/>
    <property type="project" value="UniProtKB-KW"/>
</dbReference>
<dbReference type="GO" id="GO:0061711">
    <property type="term" value="F:tRNA N(6)-L-threonylcarbamoyladenine synthase activity"/>
    <property type="evidence" value="ECO:0007669"/>
    <property type="project" value="UniProtKB-EC"/>
</dbReference>
<keyword evidence="3 8" id="KW-0819">tRNA processing</keyword>
<name>C7RFH6_ANAPD</name>
<dbReference type="OrthoDB" id="9806197at2"/>
<dbReference type="NCBIfam" id="TIGR03723">
    <property type="entry name" value="T6A_TsaD_YgjD"/>
    <property type="match status" value="1"/>
</dbReference>
<evidence type="ECO:0000256" key="4">
    <source>
        <dbReference type="ARBA" id="ARBA00022723"/>
    </source>
</evidence>
<dbReference type="SUPFAM" id="SSF53067">
    <property type="entry name" value="Actin-like ATPase domain"/>
    <property type="match status" value="2"/>
</dbReference>
<keyword evidence="5 8" id="KW-0408">Iron</keyword>
<dbReference type="eggNOG" id="COG0533">
    <property type="taxonomic scope" value="Bacteria"/>
</dbReference>
<evidence type="ECO:0000259" key="9">
    <source>
        <dbReference type="Pfam" id="PF00814"/>
    </source>
</evidence>
<dbReference type="GO" id="GO:0005506">
    <property type="term" value="F:iron ion binding"/>
    <property type="evidence" value="ECO:0007669"/>
    <property type="project" value="UniProtKB-UniRule"/>
</dbReference>
<dbReference type="PANTHER" id="PTHR11735:SF6">
    <property type="entry name" value="TRNA N6-ADENOSINE THREONYLCARBAMOYLTRANSFERASE, MITOCHONDRIAL"/>
    <property type="match status" value="1"/>
</dbReference>
<feature type="binding site" evidence="8">
    <location>
        <position position="114"/>
    </location>
    <ligand>
        <name>Fe cation</name>
        <dbReference type="ChEBI" id="CHEBI:24875"/>
    </ligand>
</feature>
<organism evidence="10 11">
    <name type="scientific">Anaerococcus prevotii (strain ATCC 9321 / DSM 20548 / JCM 6508 / NCTC 11806 / PC1)</name>
    <name type="common">Peptostreptococcus prevotii</name>
    <name type="synonym">Peptococcus prevotii</name>
    <dbReference type="NCBI Taxonomy" id="525919"/>
    <lineage>
        <taxon>Bacteria</taxon>
        <taxon>Bacillati</taxon>
        <taxon>Bacillota</taxon>
        <taxon>Tissierellia</taxon>
        <taxon>Tissierellales</taxon>
        <taxon>Peptoniphilaceae</taxon>
        <taxon>Anaerococcus</taxon>
    </lineage>
</organism>
<evidence type="ECO:0000256" key="8">
    <source>
        <dbReference type="HAMAP-Rule" id="MF_01445"/>
    </source>
</evidence>
<gene>
    <name evidence="8" type="primary">tsaD</name>
    <name evidence="10" type="ordered locus">Apre_0185</name>
</gene>
<dbReference type="FunFam" id="3.30.420.40:FF:000040">
    <property type="entry name" value="tRNA N6-adenosine threonylcarbamoyltransferase"/>
    <property type="match status" value="1"/>
</dbReference>
<reference evidence="10 11" key="1">
    <citation type="journal article" date="2009" name="Stand. Genomic Sci.">
        <title>Complete genome sequence of Anaerococcus prevotii type strain (PC1).</title>
        <authorList>
            <person name="Labutti K."/>
            <person name="Pukall R."/>
            <person name="Steenblock K."/>
            <person name="Glavina Del Rio T."/>
            <person name="Tice H."/>
            <person name="Copeland A."/>
            <person name="Cheng J.F."/>
            <person name="Lucas S."/>
            <person name="Chen F."/>
            <person name="Nolan M."/>
            <person name="Bruce D."/>
            <person name="Goodwin L."/>
            <person name="Pitluck S."/>
            <person name="Ivanova N."/>
            <person name="Mavromatis K."/>
            <person name="Ovchinnikova G."/>
            <person name="Pati A."/>
            <person name="Chen A."/>
            <person name="Palaniappan K."/>
            <person name="Land M."/>
            <person name="Hauser L."/>
            <person name="Chang Y.J."/>
            <person name="Jeffries C.D."/>
            <person name="Chain P."/>
            <person name="Saunders E."/>
            <person name="Brettin T."/>
            <person name="Detter J.C."/>
            <person name="Han C."/>
            <person name="Goker M."/>
            <person name="Bristow J."/>
            <person name="Eisen J.A."/>
            <person name="Markowitz V."/>
            <person name="Hugenholtz P."/>
            <person name="Kyrpides N.C."/>
            <person name="Klenk H.P."/>
            <person name="Lapidus A."/>
        </authorList>
    </citation>
    <scope>NUCLEOTIDE SEQUENCE [LARGE SCALE GENOMIC DNA]</scope>
    <source>
        <strain evidence="11">ATCC 9321 / DSM 20548 / JCM 6508 / NCTC 11806 / PC1</strain>
    </source>
</reference>
<dbReference type="InterPro" id="IPR000905">
    <property type="entry name" value="Gcp-like_dom"/>
</dbReference>
<dbReference type="KEGG" id="apr:Apre_0185"/>
<keyword evidence="4 8" id="KW-0479">Metal-binding</keyword>
<dbReference type="GO" id="GO:0005737">
    <property type="term" value="C:cytoplasm"/>
    <property type="evidence" value="ECO:0007669"/>
    <property type="project" value="UniProtKB-SubCell"/>
</dbReference>
<accession>C7RFH6</accession>
<keyword evidence="10" id="KW-0378">Hydrolase</keyword>
<comment type="similarity">
    <text evidence="8">Belongs to the KAE1 / TsaD family.</text>
</comment>
<feature type="domain" description="Gcp-like" evidence="9">
    <location>
        <begin position="26"/>
        <end position="311"/>
    </location>
</feature>
<feature type="binding site" evidence="8">
    <location>
        <position position="170"/>
    </location>
    <ligand>
        <name>substrate</name>
    </ligand>
</feature>
<dbReference type="RefSeq" id="WP_012803656.1">
    <property type="nucleotide sequence ID" value="NC_013171.1"/>
</dbReference>
<dbReference type="HAMAP" id="MF_01445">
    <property type="entry name" value="TsaD"/>
    <property type="match status" value="1"/>
</dbReference>
<dbReference type="PRINTS" id="PR00789">
    <property type="entry name" value="OSIALOPTASE"/>
</dbReference>
<evidence type="ECO:0000256" key="3">
    <source>
        <dbReference type="ARBA" id="ARBA00022694"/>
    </source>
</evidence>
<dbReference type="Pfam" id="PF00814">
    <property type="entry name" value="TsaD"/>
    <property type="match status" value="1"/>
</dbReference>
<evidence type="ECO:0000256" key="7">
    <source>
        <dbReference type="ARBA" id="ARBA00048117"/>
    </source>
</evidence>
<comment type="subcellular location">
    <subcellularLocation>
        <location evidence="8">Cytoplasm</location>
    </subcellularLocation>
</comment>